<protein>
    <submittedName>
        <fullName evidence="2">Uncharacterized protein</fullName>
    </submittedName>
</protein>
<proteinExistence type="predicted"/>
<keyword evidence="1" id="KW-0175">Coiled coil</keyword>
<gene>
    <name evidence="2" type="ordered locus">Ccan_08230</name>
</gene>
<reference evidence="2 3" key="1">
    <citation type="journal article" date="2011" name="J. Bacteriol.">
        <title>Complete genome sequence of the dog commensal and human pathogen Capnocytophaga canimorsus strain 5.</title>
        <authorList>
            <person name="Manfredi P."/>
            <person name="Pagni M."/>
            <person name="Cornelis G.R."/>
        </authorList>
    </citation>
    <scope>NUCLEOTIDE SEQUENCE [LARGE SCALE GENOMIC DNA]</scope>
    <source>
        <strain evidence="3">5</strain>
    </source>
</reference>
<dbReference type="eggNOG" id="ENOG5030T89">
    <property type="taxonomic scope" value="Bacteria"/>
</dbReference>
<evidence type="ECO:0000313" key="3">
    <source>
        <dbReference type="Proteomes" id="UP000008895"/>
    </source>
</evidence>
<dbReference type="HOGENOM" id="CLU_575814_0_0_10"/>
<keyword evidence="3" id="KW-1185">Reference proteome</keyword>
<dbReference type="STRING" id="860228.Ccan_08230"/>
<dbReference type="Proteomes" id="UP000008895">
    <property type="component" value="Chromosome"/>
</dbReference>
<evidence type="ECO:0000256" key="1">
    <source>
        <dbReference type="SAM" id="Coils"/>
    </source>
</evidence>
<dbReference type="KEGG" id="ccm:Ccan_08230"/>
<feature type="coiled-coil region" evidence="1">
    <location>
        <begin position="338"/>
        <end position="414"/>
    </location>
</feature>
<accession>F9YU07</accession>
<dbReference type="EMBL" id="CP002113">
    <property type="protein sequence ID" value="AEK22941.1"/>
    <property type="molecule type" value="Genomic_DNA"/>
</dbReference>
<organism evidence="2 3">
    <name type="scientific">Capnocytophaga canimorsus (strain 5)</name>
    <dbReference type="NCBI Taxonomy" id="860228"/>
    <lineage>
        <taxon>Bacteria</taxon>
        <taxon>Pseudomonadati</taxon>
        <taxon>Bacteroidota</taxon>
        <taxon>Flavobacteriia</taxon>
        <taxon>Flavobacteriales</taxon>
        <taxon>Flavobacteriaceae</taxon>
        <taxon>Capnocytophaga</taxon>
    </lineage>
</organism>
<dbReference type="OrthoDB" id="5906199at2"/>
<evidence type="ECO:0000313" key="2">
    <source>
        <dbReference type="EMBL" id="AEK22941.1"/>
    </source>
</evidence>
<dbReference type="AlphaFoldDB" id="F9YU07"/>
<name>F9YU07_CAPCC</name>
<dbReference type="RefSeq" id="WP_013996931.1">
    <property type="nucleotide sequence ID" value="NC_015846.1"/>
</dbReference>
<sequence length="474" mass="56137">MKTRIEAISKSKIISFENKKLEDIFILDGNIKPDNKISEEIKKYISDDFYEGILCIQTPKITDTELVNELGHLSENENVRIYILVGEYTKELDALVGRVLIRYGIEVKGTLILKNPTSSMPSVLFSLNSESNIENCLKKEVDVKNVVIELFRHFCYNFWEIAEKEILEKNKHLKVINKPLDVYHNPNEYNGRDFILSTLFQYKEQTTRGEMAGKVILNNNFNILNVDKREIPLPNQKFEKLLNKEDFYMFTPELKDDGFSSEIEYTWVNEPYILPINAKRHSLYDKWEKKESEIKDKIETLFNRAKKINELDKLKDIQEFKNLKFSSEKKLPEYVKKINNVHNEISLIENKKKKQELEIMLSAYEEEKRKNQEELKELKNEENNLKKKELVDRQQELENTQNEFKKEIINLLNNTNKPPLLDEIKLDLMPSVGQLYEFQNKNFLAISYWEEYEEGLKESSRLDAKLCRIINHEQ</sequence>